<evidence type="ECO:0000313" key="2">
    <source>
        <dbReference type="EMBL" id="KAK0572582.1"/>
    </source>
</evidence>
<keyword evidence="3" id="KW-1185">Reference proteome</keyword>
<dbReference type="Proteomes" id="UP001168877">
    <property type="component" value="Unassembled WGS sequence"/>
</dbReference>
<comment type="caution">
    <text evidence="2">The sequence shown here is derived from an EMBL/GenBank/DDBJ whole genome shotgun (WGS) entry which is preliminary data.</text>
</comment>
<name>A0AA39RHL0_ACESA</name>
<accession>A0AA39RHL0</accession>
<sequence length="196" mass="22239">MEILELGCIRVDKQPLIFPSLITAFCVRVRTGKKKSIQGVGKSRQANEIPEQTRVEQDYEDFIDYDQVPLPLQEASEEIPWKTQLTGLQNLRTDVIENRKQIANNRAEASGYFTDIWGNLTNMRKALSLPAYPKKKKRPPTFSPPSGGPMIDPDAAELQAVMELSRKEHEERMRAKLDPKGKRTSTKAEKESLGED</sequence>
<gene>
    <name evidence="2" type="ORF">LWI29_033770</name>
</gene>
<organism evidence="2 3">
    <name type="scientific">Acer saccharum</name>
    <name type="common">Sugar maple</name>
    <dbReference type="NCBI Taxonomy" id="4024"/>
    <lineage>
        <taxon>Eukaryota</taxon>
        <taxon>Viridiplantae</taxon>
        <taxon>Streptophyta</taxon>
        <taxon>Embryophyta</taxon>
        <taxon>Tracheophyta</taxon>
        <taxon>Spermatophyta</taxon>
        <taxon>Magnoliopsida</taxon>
        <taxon>eudicotyledons</taxon>
        <taxon>Gunneridae</taxon>
        <taxon>Pentapetalae</taxon>
        <taxon>rosids</taxon>
        <taxon>malvids</taxon>
        <taxon>Sapindales</taxon>
        <taxon>Sapindaceae</taxon>
        <taxon>Hippocastanoideae</taxon>
        <taxon>Acereae</taxon>
        <taxon>Acer</taxon>
    </lineage>
</organism>
<reference evidence="2" key="2">
    <citation type="submission" date="2023-06" db="EMBL/GenBank/DDBJ databases">
        <authorList>
            <person name="Swenson N.G."/>
            <person name="Wegrzyn J.L."/>
            <person name="Mcevoy S.L."/>
        </authorList>
    </citation>
    <scope>NUCLEOTIDE SEQUENCE</scope>
    <source>
        <strain evidence="2">NS2018</strain>
        <tissue evidence="2">Leaf</tissue>
    </source>
</reference>
<dbReference type="EMBL" id="JAUESC010000388">
    <property type="protein sequence ID" value="KAK0572582.1"/>
    <property type="molecule type" value="Genomic_DNA"/>
</dbReference>
<evidence type="ECO:0000256" key="1">
    <source>
        <dbReference type="SAM" id="MobiDB-lite"/>
    </source>
</evidence>
<proteinExistence type="predicted"/>
<protein>
    <submittedName>
        <fullName evidence="2">Uncharacterized protein</fullName>
    </submittedName>
</protein>
<feature type="region of interest" description="Disordered" evidence="1">
    <location>
        <begin position="133"/>
        <end position="196"/>
    </location>
</feature>
<feature type="compositionally biased region" description="Basic and acidic residues" evidence="1">
    <location>
        <begin position="164"/>
        <end position="196"/>
    </location>
</feature>
<evidence type="ECO:0000313" key="3">
    <source>
        <dbReference type="Proteomes" id="UP001168877"/>
    </source>
</evidence>
<reference evidence="2" key="1">
    <citation type="journal article" date="2022" name="Plant J.">
        <title>Strategies of tolerance reflected in two North American maple genomes.</title>
        <authorList>
            <person name="McEvoy S.L."/>
            <person name="Sezen U.U."/>
            <person name="Trouern-Trend A."/>
            <person name="McMahon S.M."/>
            <person name="Schaberg P.G."/>
            <person name="Yang J."/>
            <person name="Wegrzyn J.L."/>
            <person name="Swenson N.G."/>
        </authorList>
    </citation>
    <scope>NUCLEOTIDE SEQUENCE</scope>
    <source>
        <strain evidence="2">NS2018</strain>
    </source>
</reference>
<dbReference type="AlphaFoldDB" id="A0AA39RHL0"/>